<accession>A0AAW4L1P1</accession>
<gene>
    <name evidence="1" type="ORF">KI809_11320</name>
</gene>
<sequence length="124" mass="14126">MPISKSRILSLLLGLLMLAIAIFAGYTWFSLNWSYSKGERTGYVQKFSHKGWLCKTWEGELTMLPVQGMVPEKFVFSVRSDVVAENITKNMAKKMALVYEQHKGVPTQCFGESEYFVTSVKVME</sequence>
<reference evidence="1 2" key="1">
    <citation type="submission" date="2021-05" db="EMBL/GenBank/DDBJ databases">
        <title>The draft genome of Geobacter pelophilus DSM 12255.</title>
        <authorList>
            <person name="Xu Z."/>
            <person name="Masuda Y."/>
            <person name="Itoh H."/>
            <person name="Senoo K."/>
        </authorList>
    </citation>
    <scope>NUCLEOTIDE SEQUENCE [LARGE SCALE GENOMIC DNA]</scope>
    <source>
        <strain evidence="1 2">DSM 12255</strain>
    </source>
</reference>
<dbReference type="RefSeq" id="WP_214171665.1">
    <property type="nucleotide sequence ID" value="NZ_JAHCVJ010000004.1"/>
</dbReference>
<evidence type="ECO:0000313" key="1">
    <source>
        <dbReference type="EMBL" id="MBT0664891.1"/>
    </source>
</evidence>
<evidence type="ECO:0008006" key="3">
    <source>
        <dbReference type="Google" id="ProtNLM"/>
    </source>
</evidence>
<organism evidence="1 2">
    <name type="scientific">Geoanaerobacter pelophilus</name>
    <dbReference type="NCBI Taxonomy" id="60036"/>
    <lineage>
        <taxon>Bacteria</taxon>
        <taxon>Pseudomonadati</taxon>
        <taxon>Thermodesulfobacteriota</taxon>
        <taxon>Desulfuromonadia</taxon>
        <taxon>Geobacterales</taxon>
        <taxon>Geobacteraceae</taxon>
        <taxon>Geoanaerobacter</taxon>
    </lineage>
</organism>
<dbReference type="AlphaFoldDB" id="A0AAW4L1P1"/>
<proteinExistence type="predicted"/>
<comment type="caution">
    <text evidence="1">The sequence shown here is derived from an EMBL/GenBank/DDBJ whole genome shotgun (WGS) entry which is preliminary data.</text>
</comment>
<protein>
    <recommendedName>
        <fullName evidence="3">6-phosphogluconate dehydrogenase</fullName>
    </recommendedName>
</protein>
<dbReference type="Proteomes" id="UP000811899">
    <property type="component" value="Unassembled WGS sequence"/>
</dbReference>
<evidence type="ECO:0000313" key="2">
    <source>
        <dbReference type="Proteomes" id="UP000811899"/>
    </source>
</evidence>
<name>A0AAW4L1P1_9BACT</name>
<keyword evidence="2" id="KW-1185">Reference proteome</keyword>
<dbReference type="EMBL" id="JAHCVJ010000004">
    <property type="protein sequence ID" value="MBT0664891.1"/>
    <property type="molecule type" value="Genomic_DNA"/>
</dbReference>